<evidence type="ECO:0000313" key="2">
    <source>
        <dbReference type="EMBL" id="KAI9638856.1"/>
    </source>
</evidence>
<accession>A0AA38HEE8</accession>
<dbReference type="Proteomes" id="UP001164286">
    <property type="component" value="Unassembled WGS sequence"/>
</dbReference>
<organism evidence="2 3">
    <name type="scientific">Dioszegia hungarica</name>
    <dbReference type="NCBI Taxonomy" id="4972"/>
    <lineage>
        <taxon>Eukaryota</taxon>
        <taxon>Fungi</taxon>
        <taxon>Dikarya</taxon>
        <taxon>Basidiomycota</taxon>
        <taxon>Agaricomycotina</taxon>
        <taxon>Tremellomycetes</taxon>
        <taxon>Tremellales</taxon>
        <taxon>Bulleribasidiaceae</taxon>
        <taxon>Dioszegia</taxon>
    </lineage>
</organism>
<sequence length="736" mass="80310">MASDTNVEASTTSLAPILRLPPEIFSYFLDHVPASQLQRTALALHQVFPDARVTEEYLWRYVTVRKGEQLVPLWHAARRRRERVEREGMRARVGGFVMESWRGDADILNNTLRCLPDIPVLCLNMGTNFAPEHLAEMFQTHRPTMQRLELRFKPYVEQASYYQFLKGSYFDTAIEMLTQRWPESPTFTRLAIIQEIPPRTKRPAPTFSAGTTASTADASTAVSTVASTAASTVPSSQGSPVILPDSLNADVAALDLGSDEEVPAEPVAPVVEPRGYTGHGPFEYLGDKLAWARPKTFAQPIVFFDIKCIARFGAAPAARHLTHLRLRVPSRDVVSLLLAPPGSTYFPSLTYLDISTTNVRLDGILSAMLRQYEQVEHLVMDRVNLFGFQAKDKGAELCRNLGGLIPSAGLARGKDRERAIAMWDVADRTRAAIAQAEAVARANHGGGGGGGGLRREETPIEEASRQAREAAEERERQLNLARARRGHRSAGMATFSLRNSNLRRSSVSAAGSSAAAAGVILGPPDRLYLILPPLPALRTISVGGEARLSAIQAREWNAEFHAGWREGLAKVAGWAAHIGERYERARRKADEWAVQELRATESANAAGKGKGKAVLKVPTARPPTDIRLYRYPLPGESATPLAGPTPSDPTAGLVQIDPEGSTYLAIYKDRQADAELYANDNSNPPPCVLCTVPDCEGPPRRGDEGGKVDGRGGMDGIHAEGCGHMVGRRTWGWEGM</sequence>
<evidence type="ECO:0008006" key="4">
    <source>
        <dbReference type="Google" id="ProtNLM"/>
    </source>
</evidence>
<dbReference type="EMBL" id="JAKWFO010000002">
    <property type="protein sequence ID" value="KAI9638856.1"/>
    <property type="molecule type" value="Genomic_DNA"/>
</dbReference>
<dbReference type="RefSeq" id="XP_052948633.1">
    <property type="nucleotide sequence ID" value="XM_053089265.1"/>
</dbReference>
<dbReference type="GeneID" id="77728470"/>
<proteinExistence type="predicted"/>
<keyword evidence="3" id="KW-1185">Reference proteome</keyword>
<comment type="caution">
    <text evidence="2">The sequence shown here is derived from an EMBL/GenBank/DDBJ whole genome shotgun (WGS) entry which is preliminary data.</text>
</comment>
<evidence type="ECO:0000256" key="1">
    <source>
        <dbReference type="SAM" id="MobiDB-lite"/>
    </source>
</evidence>
<dbReference type="AlphaFoldDB" id="A0AA38HEE8"/>
<gene>
    <name evidence="2" type="ORF">MKK02DRAFT_35786</name>
</gene>
<reference evidence="2" key="1">
    <citation type="journal article" date="2022" name="G3 (Bethesda)">
        <title>High quality genome of the basidiomycete yeast Dioszegia hungarica PDD-24b-2 isolated from cloud water.</title>
        <authorList>
            <person name="Jarrige D."/>
            <person name="Haridas S."/>
            <person name="Bleykasten-Grosshans C."/>
            <person name="Joly M."/>
            <person name="Nadalig T."/>
            <person name="Sancelme M."/>
            <person name="Vuilleumier S."/>
            <person name="Grigoriev I.V."/>
            <person name="Amato P."/>
            <person name="Bringel F."/>
        </authorList>
    </citation>
    <scope>NUCLEOTIDE SEQUENCE</scope>
    <source>
        <strain evidence="2">PDD-24b-2</strain>
    </source>
</reference>
<protein>
    <recommendedName>
        <fullName evidence="4">F-box domain-containing protein</fullName>
    </recommendedName>
</protein>
<feature type="compositionally biased region" description="Basic and acidic residues" evidence="1">
    <location>
        <begin position="453"/>
        <end position="477"/>
    </location>
</feature>
<feature type="region of interest" description="Disordered" evidence="1">
    <location>
        <begin position="442"/>
        <end position="483"/>
    </location>
</feature>
<evidence type="ECO:0000313" key="3">
    <source>
        <dbReference type="Proteomes" id="UP001164286"/>
    </source>
</evidence>
<name>A0AA38HEE8_9TREE</name>